<evidence type="ECO:0000259" key="1">
    <source>
        <dbReference type="Pfam" id="PF01609"/>
    </source>
</evidence>
<dbReference type="Pfam" id="PF01609">
    <property type="entry name" value="DDE_Tnp_1"/>
    <property type="match status" value="1"/>
</dbReference>
<dbReference type="OrthoDB" id="58819at2"/>
<proteinExistence type="predicted"/>
<dbReference type="Proteomes" id="UP000095347">
    <property type="component" value="Unassembled WGS sequence"/>
</dbReference>
<dbReference type="EMBL" id="FP102531">
    <property type="protein sequence ID" value="CAV30762.1"/>
    <property type="molecule type" value="Genomic_DNA"/>
</dbReference>
<organism evidence="2">
    <name type="scientific">Magnetovibrio blakemorei</name>
    <dbReference type="NCBI Taxonomy" id="28181"/>
    <lineage>
        <taxon>Bacteria</taxon>
        <taxon>Pseudomonadati</taxon>
        <taxon>Pseudomonadota</taxon>
        <taxon>Alphaproteobacteria</taxon>
        <taxon>Rhodospirillales</taxon>
        <taxon>Magnetovibrionaceae</taxon>
        <taxon>Magnetovibrio</taxon>
    </lineage>
</organism>
<dbReference type="GO" id="GO:0006313">
    <property type="term" value="P:DNA transposition"/>
    <property type="evidence" value="ECO:0007669"/>
    <property type="project" value="InterPro"/>
</dbReference>
<sequence length="192" mass="22230">MGLSGKPWHLALDRTNWKFGRCHINILMLGIVHEKVCIPLFWSLRDKAGNSNAPERTALLERMIKTFPDQPISSLSGDREFIGEKWMGWLHERGIPFVLRLKENMHVWNESHVPVKLSLHAIRLEKRQSRIMKGIWYLGRDQEMVTTPVKISMMRLKTGEMLIVAARQAPPEHSSRQTLLHLARAFPGYFDA</sequence>
<name>C4RAB7_9PROT</name>
<reference evidence="2" key="1">
    <citation type="journal article" date="2009" name="Environ. Microbiol.">
        <title>Comparative analysis of magnetosome gene clusters in magnetotactic bacteria provides further evidence for horizontal gene transfer.</title>
        <authorList>
            <person name="Jogler C."/>
            <person name="Kube M."/>
            <person name="Schubbe S."/>
            <person name="Ullrich S."/>
            <person name="Teeling H."/>
            <person name="Bazylinski D.A."/>
            <person name="Reinhardt R."/>
            <person name="Schuler D."/>
        </authorList>
    </citation>
    <scope>NUCLEOTIDE SEQUENCE</scope>
    <source>
        <strain evidence="2">Type strain: MV-1</strain>
    </source>
</reference>
<dbReference type="InterPro" id="IPR002559">
    <property type="entry name" value="Transposase_11"/>
</dbReference>
<dbReference type="EMBL" id="MCGG01000045">
    <property type="protein sequence ID" value="OEJ65751.1"/>
    <property type="molecule type" value="Genomic_DNA"/>
</dbReference>
<dbReference type="GO" id="GO:0003677">
    <property type="term" value="F:DNA binding"/>
    <property type="evidence" value="ECO:0007669"/>
    <property type="project" value="InterPro"/>
</dbReference>
<keyword evidence="4" id="KW-1185">Reference proteome</keyword>
<dbReference type="RefSeq" id="WP_069958611.1">
    <property type="nucleotide sequence ID" value="NZ_MCGG01000045.1"/>
</dbReference>
<protein>
    <recommendedName>
        <fullName evidence="1">Transposase IS4-like domain-containing protein</fullName>
    </recommendedName>
</protein>
<evidence type="ECO:0000313" key="3">
    <source>
        <dbReference type="EMBL" id="OEJ65751.1"/>
    </source>
</evidence>
<reference evidence="3" key="3">
    <citation type="submission" date="2016-07" db="EMBL/GenBank/DDBJ databases">
        <authorList>
            <person name="Trubitsyn D."/>
            <person name="Abreu F.A."/>
            <person name="Ward B."/>
            <person name="Taylor T."/>
            <person name="Hattori M."/>
            <person name="Kondo S."/>
            <person name="Trivedi U."/>
            <person name="Staniland S."/>
            <person name="Lins U."/>
            <person name="Bazylinski D.A."/>
        </authorList>
    </citation>
    <scope>NUCLEOTIDE SEQUENCE</scope>
    <source>
        <strain evidence="3">MV-1</strain>
    </source>
</reference>
<dbReference type="STRING" id="28181.BEN30_00365"/>
<dbReference type="GO" id="GO:0004803">
    <property type="term" value="F:transposase activity"/>
    <property type="evidence" value="ECO:0007669"/>
    <property type="project" value="InterPro"/>
</dbReference>
<accession>C4RAB7</accession>
<dbReference type="AlphaFoldDB" id="C4RAB7"/>
<evidence type="ECO:0000313" key="2">
    <source>
        <dbReference type="EMBL" id="CAV30762.1"/>
    </source>
</evidence>
<gene>
    <name evidence="3" type="ORF">BEN30_00365</name>
    <name evidence="2" type="ORF">mv1g00015</name>
</gene>
<evidence type="ECO:0000313" key="4">
    <source>
        <dbReference type="Proteomes" id="UP000095347"/>
    </source>
</evidence>
<reference evidence="4" key="2">
    <citation type="submission" date="2016-07" db="EMBL/GenBank/DDBJ databases">
        <authorList>
            <person name="Florea S."/>
            <person name="Webb J.S."/>
            <person name="Jaromczyk J."/>
            <person name="Schardl C.L."/>
        </authorList>
    </citation>
    <scope>NUCLEOTIDE SEQUENCE [LARGE SCALE GENOMIC DNA]</scope>
    <source>
        <strain evidence="4">MV-1</strain>
    </source>
</reference>
<feature type="domain" description="Transposase IS4-like" evidence="1">
    <location>
        <begin position="51"/>
        <end position="129"/>
    </location>
</feature>